<evidence type="ECO:0000313" key="3">
    <source>
        <dbReference type="Proteomes" id="UP000012166"/>
    </source>
</evidence>
<dbReference type="EMBL" id="AHMS02000033">
    <property type="protein sequence ID" value="EMN16622.1"/>
    <property type="molecule type" value="Genomic_DNA"/>
</dbReference>
<accession>A0ABC9SFW6</accession>
<proteinExistence type="predicted"/>
<protein>
    <submittedName>
        <fullName evidence="2">Uncharacterized protein</fullName>
    </submittedName>
</protein>
<dbReference type="AlphaFoldDB" id="A0ABC9SFW6"/>
<dbReference type="EMBL" id="AHMS02000042">
    <property type="protein sequence ID" value="EMN15829.1"/>
    <property type="molecule type" value="Genomic_DNA"/>
</dbReference>
<evidence type="ECO:0000313" key="2">
    <source>
        <dbReference type="EMBL" id="EMN16622.1"/>
    </source>
</evidence>
<sequence>MIKKNAKKYLLLRIGAPYQNPSQNLKKNIFKRSGKSLKSVGVPTETSHWRFSPVV</sequence>
<dbReference type="Proteomes" id="UP000012166">
    <property type="component" value="Unassembled WGS sequence"/>
</dbReference>
<gene>
    <name evidence="1" type="ORF">LEP1GSC056_0251</name>
    <name evidence="2" type="ORF">LEP1GSC056_3824</name>
</gene>
<evidence type="ECO:0000313" key="1">
    <source>
        <dbReference type="EMBL" id="EMN15829.1"/>
    </source>
</evidence>
<reference evidence="2 3" key="1">
    <citation type="submission" date="2013-01" db="EMBL/GenBank/DDBJ databases">
        <authorList>
            <person name="Harkins D.M."/>
            <person name="Durkin A.S."/>
            <person name="Brinkac L.M."/>
            <person name="Haft D.H."/>
            <person name="Selengut J.D."/>
            <person name="Sanka R."/>
            <person name="DePew J."/>
            <person name="Purushe J."/>
            <person name="Hartskeerl R.A."/>
            <person name="Ahmed A."/>
            <person name="van der Linden H."/>
            <person name="Goris M.G.A."/>
            <person name="Vinetz J.M."/>
            <person name="Sutton G.G."/>
            <person name="Nierman W.C."/>
            <person name="Fouts D.E."/>
        </authorList>
    </citation>
    <scope>NUCLEOTIDE SEQUENCE [LARGE SCALE GENOMIC DNA]</scope>
    <source>
        <strain evidence="2 3">Brem 328</strain>
    </source>
</reference>
<comment type="caution">
    <text evidence="2">The sequence shown here is derived from an EMBL/GenBank/DDBJ whole genome shotgun (WGS) entry which is preliminary data.</text>
</comment>
<name>A0ABC9SFW6_LEPBO</name>
<organism evidence="2 3">
    <name type="scientific">Leptospira borgpetersenii str. Brem 328</name>
    <dbReference type="NCBI Taxonomy" id="1049780"/>
    <lineage>
        <taxon>Bacteria</taxon>
        <taxon>Pseudomonadati</taxon>
        <taxon>Spirochaetota</taxon>
        <taxon>Spirochaetia</taxon>
        <taxon>Leptospirales</taxon>
        <taxon>Leptospiraceae</taxon>
        <taxon>Leptospira</taxon>
    </lineage>
</organism>